<dbReference type="GO" id="GO:0005886">
    <property type="term" value="C:plasma membrane"/>
    <property type="evidence" value="ECO:0007669"/>
    <property type="project" value="TreeGrafter"/>
</dbReference>
<feature type="transmembrane region" description="Helical" evidence="2">
    <location>
        <begin position="24"/>
        <end position="46"/>
    </location>
</feature>
<evidence type="ECO:0000313" key="6">
    <source>
        <dbReference type="WBParaSite" id="ACOC_0000950801-mRNA-1"/>
    </source>
</evidence>
<dbReference type="EMBL" id="UYYA01004309">
    <property type="protein sequence ID" value="VDM61094.1"/>
    <property type="molecule type" value="Genomic_DNA"/>
</dbReference>
<dbReference type="Proteomes" id="UP000267027">
    <property type="component" value="Unassembled WGS sequence"/>
</dbReference>
<reference evidence="6" key="1">
    <citation type="submission" date="2017-02" db="UniProtKB">
        <authorList>
            <consortium name="WormBaseParasite"/>
        </authorList>
    </citation>
    <scope>IDENTIFICATION</scope>
</reference>
<dbReference type="STRING" id="334426.A0A0R3PUE1"/>
<keyword evidence="2" id="KW-0812">Transmembrane</keyword>
<evidence type="ECO:0000313" key="5">
    <source>
        <dbReference type="Proteomes" id="UP000267027"/>
    </source>
</evidence>
<keyword evidence="2" id="KW-0472">Membrane</keyword>
<keyword evidence="2" id="KW-1133">Transmembrane helix</keyword>
<organism evidence="6">
    <name type="scientific">Angiostrongylus costaricensis</name>
    <name type="common">Nematode worm</name>
    <dbReference type="NCBI Taxonomy" id="334426"/>
    <lineage>
        <taxon>Eukaryota</taxon>
        <taxon>Metazoa</taxon>
        <taxon>Ecdysozoa</taxon>
        <taxon>Nematoda</taxon>
        <taxon>Chromadorea</taxon>
        <taxon>Rhabditida</taxon>
        <taxon>Rhabditina</taxon>
        <taxon>Rhabditomorpha</taxon>
        <taxon>Strongyloidea</taxon>
        <taxon>Metastrongylidae</taxon>
        <taxon>Angiostrongylus</taxon>
    </lineage>
</organism>
<dbReference type="GO" id="GO:0015171">
    <property type="term" value="F:amino acid transmembrane transporter activity"/>
    <property type="evidence" value="ECO:0007669"/>
    <property type="project" value="TreeGrafter"/>
</dbReference>
<sequence length="204" mass="22895">MNCMSRKAVLYTESFHISEMSSAVAYYVSFGLSGSLTVASFVFICGHEQNSLELSFRVPLVPFIPSLGLLINVFMMSYLDYLTWIRFIVWMSIGISKATIIKYAIAERSVLQIVRKRPAMHIAPRQPISSSLGVDKLVPHLSERITALARYIGTPQVIVKTGAFNHLQRINTESVILFLSKKPCFQASQFISSMASAIVRRGRR</sequence>
<dbReference type="Pfam" id="PF13906">
    <property type="entry name" value="AA_permease_C"/>
    <property type="match status" value="1"/>
</dbReference>
<dbReference type="InterPro" id="IPR029485">
    <property type="entry name" value="CAT_C"/>
</dbReference>
<gene>
    <name evidence="4" type="ORF">ACOC_LOCUS9509</name>
</gene>
<proteinExistence type="predicted"/>
<evidence type="ECO:0000313" key="4">
    <source>
        <dbReference type="EMBL" id="VDM61094.1"/>
    </source>
</evidence>
<dbReference type="PANTHER" id="PTHR43243:SF4">
    <property type="entry name" value="CATIONIC AMINO ACID TRANSPORTER 4"/>
    <property type="match status" value="1"/>
</dbReference>
<name>A0A0R3PUE1_ANGCS</name>
<dbReference type="WBParaSite" id="ACOC_0000950801-mRNA-1">
    <property type="protein sequence ID" value="ACOC_0000950801-mRNA-1"/>
    <property type="gene ID" value="ACOC_0000950801"/>
</dbReference>
<feature type="transmembrane region" description="Helical" evidence="2">
    <location>
        <begin position="84"/>
        <end position="105"/>
    </location>
</feature>
<evidence type="ECO:0000256" key="2">
    <source>
        <dbReference type="SAM" id="Phobius"/>
    </source>
</evidence>
<evidence type="ECO:0000259" key="3">
    <source>
        <dbReference type="Pfam" id="PF13906"/>
    </source>
</evidence>
<feature type="domain" description="Cationic amino acid transporter C-terminal" evidence="3">
    <location>
        <begin position="56"/>
        <end position="95"/>
    </location>
</feature>
<keyword evidence="1" id="KW-0813">Transport</keyword>
<dbReference type="OrthoDB" id="3900342at2759"/>
<dbReference type="AlphaFoldDB" id="A0A0R3PUE1"/>
<protein>
    <submittedName>
        <fullName evidence="6">AA_permease_C domain-containing protein</fullName>
    </submittedName>
</protein>
<dbReference type="PANTHER" id="PTHR43243">
    <property type="entry name" value="INNER MEMBRANE TRANSPORTER YGJI-RELATED"/>
    <property type="match status" value="1"/>
</dbReference>
<keyword evidence="5" id="KW-1185">Reference proteome</keyword>
<feature type="transmembrane region" description="Helical" evidence="2">
    <location>
        <begin position="58"/>
        <end position="78"/>
    </location>
</feature>
<evidence type="ECO:0000256" key="1">
    <source>
        <dbReference type="ARBA" id="ARBA00022448"/>
    </source>
</evidence>
<accession>A0A0R3PUE1</accession>
<reference evidence="4 5" key="2">
    <citation type="submission" date="2018-11" db="EMBL/GenBank/DDBJ databases">
        <authorList>
            <consortium name="Pathogen Informatics"/>
        </authorList>
    </citation>
    <scope>NUCLEOTIDE SEQUENCE [LARGE SCALE GENOMIC DNA]</scope>
    <source>
        <strain evidence="4 5">Costa Rica</strain>
    </source>
</reference>